<keyword evidence="5 8" id="KW-0450">Lipoyl</keyword>
<dbReference type="GO" id="GO:0004149">
    <property type="term" value="F:dihydrolipoyllysine-residue succinyltransferase activity"/>
    <property type="evidence" value="ECO:0007669"/>
    <property type="project" value="UniProtKB-UniRule"/>
</dbReference>
<dbReference type="Pfam" id="PF00364">
    <property type="entry name" value="Biotin_lipoyl"/>
    <property type="match status" value="1"/>
</dbReference>
<comment type="catalytic activity">
    <reaction evidence="8">
        <text>N(6)-[(R)-dihydrolipoyl]-L-lysyl-[protein] + succinyl-CoA = N(6)-[(R)-S(8)-succinyldihydrolipoyl]-L-lysyl-[protein] + CoA</text>
        <dbReference type="Rhea" id="RHEA:15213"/>
        <dbReference type="Rhea" id="RHEA-COMP:10475"/>
        <dbReference type="Rhea" id="RHEA-COMP:20092"/>
        <dbReference type="ChEBI" id="CHEBI:57287"/>
        <dbReference type="ChEBI" id="CHEBI:57292"/>
        <dbReference type="ChEBI" id="CHEBI:83100"/>
        <dbReference type="ChEBI" id="CHEBI:83120"/>
        <dbReference type="EC" id="2.3.1.61"/>
    </reaction>
</comment>
<keyword evidence="13" id="KW-1185">Reference proteome</keyword>
<dbReference type="PROSITE" id="PS50968">
    <property type="entry name" value="BIOTINYL_LIPOYL"/>
    <property type="match status" value="1"/>
</dbReference>
<comment type="function">
    <text evidence="8">E2 component of the 2-oxoglutarate dehydrogenase (OGDH) complex which catalyzes the second step in the conversion of 2-oxoglutarate to succinyl-CoA and CO(2).</text>
</comment>
<dbReference type="GO" id="GO:0045252">
    <property type="term" value="C:oxoglutarate dehydrogenase complex"/>
    <property type="evidence" value="ECO:0007669"/>
    <property type="project" value="InterPro"/>
</dbReference>
<evidence type="ECO:0000259" key="11">
    <source>
        <dbReference type="PROSITE" id="PS51826"/>
    </source>
</evidence>
<feature type="region of interest" description="Disordered" evidence="9">
    <location>
        <begin position="138"/>
        <end position="157"/>
    </location>
</feature>
<dbReference type="InterPro" id="IPR050537">
    <property type="entry name" value="2-oxoacid_dehydrogenase"/>
</dbReference>
<evidence type="ECO:0000313" key="13">
    <source>
        <dbReference type="Proteomes" id="UP000601435"/>
    </source>
</evidence>
<dbReference type="GO" id="GO:0005829">
    <property type="term" value="C:cytosol"/>
    <property type="evidence" value="ECO:0007669"/>
    <property type="project" value="TreeGrafter"/>
</dbReference>
<feature type="region of interest" description="Disordered" evidence="9">
    <location>
        <begin position="79"/>
        <end position="130"/>
    </location>
</feature>
<gene>
    <name evidence="12" type="primary">sucB</name>
    <name evidence="12" type="ORF">SNEC2469_LOCUS4653</name>
</gene>
<dbReference type="EMBL" id="CAJNJA010009220">
    <property type="protein sequence ID" value="CAE7244313.1"/>
    <property type="molecule type" value="Genomic_DNA"/>
</dbReference>
<evidence type="ECO:0000256" key="3">
    <source>
        <dbReference type="ARBA" id="ARBA00022532"/>
    </source>
</evidence>
<dbReference type="GO" id="GO:0033512">
    <property type="term" value="P:L-lysine catabolic process to acetyl-CoA via saccharopine"/>
    <property type="evidence" value="ECO:0007669"/>
    <property type="project" value="UniProtKB-UniRule"/>
</dbReference>
<keyword evidence="7 8" id="KW-0012">Acyltransferase</keyword>
<accession>A0A812LFW7</accession>
<keyword evidence="6" id="KW-0809">Transit peptide</keyword>
<comment type="pathway">
    <text evidence="1 8">Amino-acid degradation; L-lysine degradation via saccharopine pathway; glutaryl-CoA from L-lysine: step 6/6.</text>
</comment>
<protein>
    <recommendedName>
        <fullName evidence="8">Dihydrolipoyllysine-residue succinyltransferase component of 2-oxoglutarate dehydrogenase complex</fullName>
        <ecNumber evidence="8">2.3.1.61</ecNumber>
    </recommendedName>
    <alternativeName>
        <fullName evidence="8">2-oxoglutarate dehydrogenase complex component E2</fullName>
    </alternativeName>
</protein>
<dbReference type="FunFam" id="3.30.559.10:FF:000007">
    <property type="entry name" value="Dihydrolipoamide acetyltransferase component of pyruvate dehydrogenase complex"/>
    <property type="match status" value="1"/>
</dbReference>
<dbReference type="InterPro" id="IPR004167">
    <property type="entry name" value="PSBD"/>
</dbReference>
<keyword evidence="4 8" id="KW-0808">Transferase</keyword>
<feature type="compositionally biased region" description="Basic and acidic residues" evidence="9">
    <location>
        <begin position="119"/>
        <end position="128"/>
    </location>
</feature>
<dbReference type="Gene3D" id="2.40.50.100">
    <property type="match status" value="1"/>
</dbReference>
<evidence type="ECO:0000256" key="9">
    <source>
        <dbReference type="SAM" id="MobiDB-lite"/>
    </source>
</evidence>
<dbReference type="SUPFAM" id="SSF51230">
    <property type="entry name" value="Single hybrid motif"/>
    <property type="match status" value="1"/>
</dbReference>
<evidence type="ECO:0000256" key="1">
    <source>
        <dbReference type="ARBA" id="ARBA00005145"/>
    </source>
</evidence>
<dbReference type="CDD" id="cd06849">
    <property type="entry name" value="lipoyl_domain"/>
    <property type="match status" value="1"/>
</dbReference>
<dbReference type="PROSITE" id="PS00189">
    <property type="entry name" value="LIPOYL"/>
    <property type="match status" value="1"/>
</dbReference>
<dbReference type="PROSITE" id="PS51826">
    <property type="entry name" value="PSBD"/>
    <property type="match status" value="1"/>
</dbReference>
<dbReference type="InterPro" id="IPR000089">
    <property type="entry name" value="Biotin_lipoyl"/>
</dbReference>
<dbReference type="GO" id="GO:0006099">
    <property type="term" value="P:tricarboxylic acid cycle"/>
    <property type="evidence" value="ECO:0007669"/>
    <property type="project" value="UniProtKB-UniRule"/>
</dbReference>
<evidence type="ECO:0000256" key="6">
    <source>
        <dbReference type="ARBA" id="ARBA00022946"/>
    </source>
</evidence>
<evidence type="ECO:0000256" key="8">
    <source>
        <dbReference type="RuleBase" id="RU361138"/>
    </source>
</evidence>
<dbReference type="Pfam" id="PF00198">
    <property type="entry name" value="2-oxoacid_dh"/>
    <property type="match status" value="1"/>
</dbReference>
<name>A0A812LFW7_9DINO</name>
<dbReference type="AlphaFoldDB" id="A0A812LFW7"/>
<dbReference type="PANTHER" id="PTHR43416:SF5">
    <property type="entry name" value="DIHYDROLIPOYLLYSINE-RESIDUE SUCCINYLTRANSFERASE COMPONENT OF 2-OXOGLUTARATE DEHYDROGENASE COMPLEX, MITOCHONDRIAL"/>
    <property type="match status" value="1"/>
</dbReference>
<keyword evidence="3 8" id="KW-0816">Tricarboxylic acid cycle</keyword>
<evidence type="ECO:0000313" key="12">
    <source>
        <dbReference type="EMBL" id="CAE7244313.1"/>
    </source>
</evidence>
<feature type="compositionally biased region" description="Low complexity" evidence="9">
    <location>
        <begin position="99"/>
        <end position="116"/>
    </location>
</feature>
<dbReference type="EC" id="2.3.1.61" evidence="8"/>
<dbReference type="InterPro" id="IPR006255">
    <property type="entry name" value="SucB"/>
</dbReference>
<reference evidence="12" key="1">
    <citation type="submission" date="2021-02" db="EMBL/GenBank/DDBJ databases">
        <authorList>
            <person name="Dougan E. K."/>
            <person name="Rhodes N."/>
            <person name="Thang M."/>
            <person name="Chan C."/>
        </authorList>
    </citation>
    <scope>NUCLEOTIDE SEQUENCE</scope>
</reference>
<evidence type="ECO:0000256" key="4">
    <source>
        <dbReference type="ARBA" id="ARBA00022679"/>
    </source>
</evidence>
<dbReference type="UniPathway" id="UPA00868">
    <property type="reaction ID" value="UER00840"/>
</dbReference>
<dbReference type="PANTHER" id="PTHR43416">
    <property type="entry name" value="DIHYDROLIPOYLLYSINE-RESIDUE SUCCINYLTRANSFERASE COMPONENT OF 2-OXOGLUTARATE DEHYDROGENASE COMPLEX, MITOCHONDRIAL-RELATED"/>
    <property type="match status" value="1"/>
</dbReference>
<dbReference type="InterPro" id="IPR003016">
    <property type="entry name" value="2-oxoA_DH_lipoyl-BS"/>
</dbReference>
<evidence type="ECO:0000256" key="5">
    <source>
        <dbReference type="ARBA" id="ARBA00022823"/>
    </source>
</evidence>
<feature type="domain" description="Peripheral subunit-binding (PSBD)" evidence="11">
    <location>
        <begin position="129"/>
        <end position="166"/>
    </location>
</feature>
<dbReference type="SUPFAM" id="SSF52777">
    <property type="entry name" value="CoA-dependent acyltransferases"/>
    <property type="match status" value="1"/>
</dbReference>
<evidence type="ECO:0000256" key="2">
    <source>
        <dbReference type="ARBA" id="ARBA00007317"/>
    </source>
</evidence>
<comment type="similarity">
    <text evidence="2 8">Belongs to the 2-oxoacid dehydrogenase family.</text>
</comment>
<dbReference type="Proteomes" id="UP000601435">
    <property type="component" value="Unassembled WGS sequence"/>
</dbReference>
<dbReference type="OrthoDB" id="5391403at2759"/>
<dbReference type="Gene3D" id="4.10.320.10">
    <property type="entry name" value="E3-binding domain"/>
    <property type="match status" value="1"/>
</dbReference>
<dbReference type="InterPro" id="IPR011053">
    <property type="entry name" value="Single_hybrid_motif"/>
</dbReference>
<proteinExistence type="inferred from homology"/>
<comment type="cofactor">
    <cofactor evidence="8">
        <name>(R)-lipoate</name>
        <dbReference type="ChEBI" id="CHEBI:83088"/>
    </cofactor>
    <text evidence="8">Binds 1 lipoyl cofactor covalently.</text>
</comment>
<dbReference type="InterPro" id="IPR023213">
    <property type="entry name" value="CAT-like_dom_sf"/>
</dbReference>
<dbReference type="Gene3D" id="3.30.559.10">
    <property type="entry name" value="Chloramphenicol acetyltransferase-like domain"/>
    <property type="match status" value="1"/>
</dbReference>
<feature type="compositionally biased region" description="Low complexity" evidence="9">
    <location>
        <begin position="168"/>
        <end position="186"/>
    </location>
</feature>
<comment type="caution">
    <text evidence="12">The sequence shown here is derived from an EMBL/GenBank/DDBJ whole genome shotgun (WGS) entry which is preliminary data.</text>
</comment>
<organism evidence="12 13">
    <name type="scientific">Symbiodinium necroappetens</name>
    <dbReference type="NCBI Taxonomy" id="1628268"/>
    <lineage>
        <taxon>Eukaryota</taxon>
        <taxon>Sar</taxon>
        <taxon>Alveolata</taxon>
        <taxon>Dinophyceae</taxon>
        <taxon>Suessiales</taxon>
        <taxon>Symbiodiniaceae</taxon>
        <taxon>Symbiodinium</taxon>
    </lineage>
</organism>
<dbReference type="Pfam" id="PF02817">
    <property type="entry name" value="E3_binding"/>
    <property type="match status" value="1"/>
</dbReference>
<sequence length="433" mass="45921">MATDITIPQLGESISEAVIASWLKADGEYVEVDEDIVELETDKVTMPLPSTVSGVIKHNAEEGDTVEVGAVIASVDESAKKPEGAAVASGGDPGLNAGAEDTSPAPAESSEPPQAASDEESHAGDPDVRSTPLARKLANEHSVDLSKLSGTGPGGRVREHDVLEFIKGGSPAPTPATAASSNGAATVPQPAAGSRGVRVERMSQLRQRIASRLVEAQQTAAMLTTFNECDMTNVMAFRSRFKDEFLKEHGVKLGFMSFFVKAACSALQKVPNVNAFITETEKGPAVEYHDYCDIAVAVGTDKGLVVPVLRDCQDRSFAGVESGILELAAKARDGKLTLEEMQGGTFTISNGGVYGSMMSTPILNPPQSGILGMHNIIKRPIEDPDNPGQVAIRPMMYLALSYDHRIVDGEGAVTFLKHVKECIEHPERMLLSV</sequence>
<dbReference type="SUPFAM" id="SSF47005">
    <property type="entry name" value="Peripheral subunit-binding domain of 2-oxo acid dehydrogenase complex"/>
    <property type="match status" value="1"/>
</dbReference>
<dbReference type="NCBIfam" id="TIGR01347">
    <property type="entry name" value="sucB"/>
    <property type="match status" value="1"/>
</dbReference>
<feature type="domain" description="Lipoyl-binding" evidence="10">
    <location>
        <begin position="2"/>
        <end position="76"/>
    </location>
</feature>
<evidence type="ECO:0000259" key="10">
    <source>
        <dbReference type="PROSITE" id="PS50968"/>
    </source>
</evidence>
<dbReference type="InterPro" id="IPR001078">
    <property type="entry name" value="2-oxoacid_DH_actylTfrase"/>
</dbReference>
<feature type="region of interest" description="Disordered" evidence="9">
    <location>
        <begin position="166"/>
        <end position="196"/>
    </location>
</feature>
<evidence type="ECO:0000256" key="7">
    <source>
        <dbReference type="ARBA" id="ARBA00023315"/>
    </source>
</evidence>
<dbReference type="NCBIfam" id="NF004309">
    <property type="entry name" value="PRK05704.1"/>
    <property type="match status" value="1"/>
</dbReference>
<dbReference type="InterPro" id="IPR036625">
    <property type="entry name" value="E3-bd_dom_sf"/>
</dbReference>